<dbReference type="OrthoDB" id="190201at2759"/>
<keyword evidence="3" id="KW-1185">Reference proteome</keyword>
<feature type="domain" description="AB hydrolase-1" evidence="1">
    <location>
        <begin position="108"/>
        <end position="360"/>
    </location>
</feature>
<dbReference type="Pfam" id="PF12697">
    <property type="entry name" value="Abhydrolase_6"/>
    <property type="match status" value="1"/>
</dbReference>
<accession>A0A6A5TNI9</accession>
<sequence length="380" mass="40545">MTSLVAVARGIQLDTPTVGLSAAGKATCLRGKLNVTASATNTKLLVKSPAGQPDLTQTTVEMATAGVNYAAMVDGGPTQVSGTYQLYVELCVPADPVAASKVQTLQFLIHGGTLDHTYWDFAPGYSYVDAAAAAGYATFNYDRLGYGLSDHPDPNQVVQAALQREITHQIIGVLRNATIGGKRIKNVVGVGHSAGSTLTLAIVGKYPADFDALIFTGISTSIEGVMTTQIAFNLIPAALDPSGRFNGLDKGYLTQGAVAQDFQFPFYRYPDYDPTIFRKQFDTRQTTVFGELLTFNSVVAPQPAYTGPVDVVLGQQDYIFCQANCSYPTNQAQTFVNALFPASRSKGTFLQPKSGHLIAQHYTAGDGFAHSLQFLKSNGL</sequence>
<dbReference type="EMBL" id="ML977002">
    <property type="protein sequence ID" value="KAF1953774.1"/>
    <property type="molecule type" value="Genomic_DNA"/>
</dbReference>
<organism evidence="2 3">
    <name type="scientific">Byssothecium circinans</name>
    <dbReference type="NCBI Taxonomy" id="147558"/>
    <lineage>
        <taxon>Eukaryota</taxon>
        <taxon>Fungi</taxon>
        <taxon>Dikarya</taxon>
        <taxon>Ascomycota</taxon>
        <taxon>Pezizomycotina</taxon>
        <taxon>Dothideomycetes</taxon>
        <taxon>Pleosporomycetidae</taxon>
        <taxon>Pleosporales</taxon>
        <taxon>Massarineae</taxon>
        <taxon>Massarinaceae</taxon>
        <taxon>Byssothecium</taxon>
    </lineage>
</organism>
<evidence type="ECO:0000313" key="3">
    <source>
        <dbReference type="Proteomes" id="UP000800035"/>
    </source>
</evidence>
<dbReference type="AlphaFoldDB" id="A0A6A5TNI9"/>
<gene>
    <name evidence="2" type="ORF">CC80DRAFT_419098</name>
</gene>
<dbReference type="SUPFAM" id="SSF53474">
    <property type="entry name" value="alpha/beta-Hydrolases"/>
    <property type="match status" value="1"/>
</dbReference>
<reference evidence="2" key="1">
    <citation type="journal article" date="2020" name="Stud. Mycol.">
        <title>101 Dothideomycetes genomes: a test case for predicting lifestyles and emergence of pathogens.</title>
        <authorList>
            <person name="Haridas S."/>
            <person name="Albert R."/>
            <person name="Binder M."/>
            <person name="Bloem J."/>
            <person name="Labutti K."/>
            <person name="Salamov A."/>
            <person name="Andreopoulos B."/>
            <person name="Baker S."/>
            <person name="Barry K."/>
            <person name="Bills G."/>
            <person name="Bluhm B."/>
            <person name="Cannon C."/>
            <person name="Castanera R."/>
            <person name="Culley D."/>
            <person name="Daum C."/>
            <person name="Ezra D."/>
            <person name="Gonzalez J."/>
            <person name="Henrissat B."/>
            <person name="Kuo A."/>
            <person name="Liang C."/>
            <person name="Lipzen A."/>
            <person name="Lutzoni F."/>
            <person name="Magnuson J."/>
            <person name="Mondo S."/>
            <person name="Nolan M."/>
            <person name="Ohm R."/>
            <person name="Pangilinan J."/>
            <person name="Park H.-J."/>
            <person name="Ramirez L."/>
            <person name="Alfaro M."/>
            <person name="Sun H."/>
            <person name="Tritt A."/>
            <person name="Yoshinaga Y."/>
            <person name="Zwiers L.-H."/>
            <person name="Turgeon B."/>
            <person name="Goodwin S."/>
            <person name="Spatafora J."/>
            <person name="Crous P."/>
            <person name="Grigoriev I."/>
        </authorList>
    </citation>
    <scope>NUCLEOTIDE SEQUENCE</scope>
    <source>
        <strain evidence="2">CBS 675.92</strain>
    </source>
</reference>
<dbReference type="InterPro" id="IPR029058">
    <property type="entry name" value="AB_hydrolase_fold"/>
</dbReference>
<dbReference type="GO" id="GO:0016787">
    <property type="term" value="F:hydrolase activity"/>
    <property type="evidence" value="ECO:0007669"/>
    <property type="project" value="UniProtKB-KW"/>
</dbReference>
<dbReference type="InterPro" id="IPR000073">
    <property type="entry name" value="AB_hydrolase_1"/>
</dbReference>
<name>A0A6A5TNI9_9PLEO</name>
<dbReference type="Gene3D" id="3.40.50.1820">
    <property type="entry name" value="alpha/beta hydrolase"/>
    <property type="match status" value="1"/>
</dbReference>
<protein>
    <submittedName>
        <fullName evidence="2">Alpha/beta-hydrolase</fullName>
    </submittedName>
</protein>
<evidence type="ECO:0000259" key="1">
    <source>
        <dbReference type="Pfam" id="PF12697"/>
    </source>
</evidence>
<keyword evidence="2" id="KW-0378">Hydrolase</keyword>
<dbReference type="Proteomes" id="UP000800035">
    <property type="component" value="Unassembled WGS sequence"/>
</dbReference>
<proteinExistence type="predicted"/>
<evidence type="ECO:0000313" key="2">
    <source>
        <dbReference type="EMBL" id="KAF1953774.1"/>
    </source>
</evidence>